<protein>
    <submittedName>
        <fullName evidence="1">Uncharacterized protein</fullName>
    </submittedName>
</protein>
<gene>
    <name evidence="1" type="ORF">FHX64_000587</name>
</gene>
<sequence>MGVSTVLPENYTKPKRRKYIKIIFEDILSGSKITRLLPYSYNPKDSKRIFNQKVAYFT</sequence>
<accession>A0A7W5H1A1</accession>
<dbReference type="AlphaFoldDB" id="A0A7W5H1A1"/>
<reference evidence="1 2" key="1">
    <citation type="submission" date="2020-08" db="EMBL/GenBank/DDBJ databases">
        <title>Genomic Encyclopedia of Type Strains, Phase IV (KMG-IV): sequencing the most valuable type-strain genomes for metagenomic binning, comparative biology and taxonomic classification.</title>
        <authorList>
            <person name="Goeker M."/>
        </authorList>
    </citation>
    <scope>NUCLEOTIDE SEQUENCE [LARGE SCALE GENOMIC DNA]</scope>
    <source>
        <strain evidence="1 2">DSM 27471</strain>
    </source>
</reference>
<evidence type="ECO:0000313" key="2">
    <source>
        <dbReference type="Proteomes" id="UP000544222"/>
    </source>
</evidence>
<keyword evidence="2" id="KW-1185">Reference proteome</keyword>
<comment type="caution">
    <text evidence="1">The sequence shown here is derived from an EMBL/GenBank/DDBJ whole genome shotgun (WGS) entry which is preliminary data.</text>
</comment>
<organism evidence="1 2">
    <name type="scientific">Microbacter margulisiae</name>
    <dbReference type="NCBI Taxonomy" id="1350067"/>
    <lineage>
        <taxon>Bacteria</taxon>
        <taxon>Pseudomonadati</taxon>
        <taxon>Bacteroidota</taxon>
        <taxon>Bacteroidia</taxon>
        <taxon>Bacteroidales</taxon>
        <taxon>Porphyromonadaceae</taxon>
        <taxon>Microbacter</taxon>
    </lineage>
</organism>
<proteinExistence type="predicted"/>
<evidence type="ECO:0000313" key="1">
    <source>
        <dbReference type="EMBL" id="MBB3186424.1"/>
    </source>
</evidence>
<dbReference type="Proteomes" id="UP000544222">
    <property type="component" value="Unassembled WGS sequence"/>
</dbReference>
<name>A0A7W5H1A1_9PORP</name>
<dbReference type="EMBL" id="JACHYB010000001">
    <property type="protein sequence ID" value="MBB3186424.1"/>
    <property type="molecule type" value="Genomic_DNA"/>
</dbReference>